<dbReference type="AlphaFoldDB" id="A0A6C0JZ53"/>
<reference evidence="1" key="1">
    <citation type="journal article" date="2020" name="Nature">
        <title>Giant virus diversity and host interactions through global metagenomics.</title>
        <authorList>
            <person name="Schulz F."/>
            <person name="Roux S."/>
            <person name="Paez-Espino D."/>
            <person name="Jungbluth S."/>
            <person name="Walsh D.A."/>
            <person name="Denef V.J."/>
            <person name="McMahon K.D."/>
            <person name="Konstantinidis K.T."/>
            <person name="Eloe-Fadrosh E.A."/>
            <person name="Kyrpides N.C."/>
            <person name="Woyke T."/>
        </authorList>
    </citation>
    <scope>NUCLEOTIDE SEQUENCE</scope>
    <source>
        <strain evidence="1">GVMAG-S-1074260-58</strain>
    </source>
</reference>
<proteinExistence type="predicted"/>
<protein>
    <submittedName>
        <fullName evidence="1">Uncharacterized protein</fullName>
    </submittedName>
</protein>
<accession>A0A6C0JZ53</accession>
<dbReference type="EMBL" id="MN740705">
    <property type="protein sequence ID" value="QHU09178.1"/>
    <property type="molecule type" value="Genomic_DNA"/>
</dbReference>
<sequence>MNVLNVDTLLKSLEDKKNKSLLNLDLTHVKTQKMNILRQLYLSKHVTHDLLTKLDQYMFVDEMPDMKYGSYIRTIHMIDPDHITLSSGGFVCDIKVEDKGIVILCKNRLNHFFQIVMHEHLIFRKLKEQELTLLYALEHIHR</sequence>
<evidence type="ECO:0000313" key="1">
    <source>
        <dbReference type="EMBL" id="QHU09178.1"/>
    </source>
</evidence>
<organism evidence="1">
    <name type="scientific">viral metagenome</name>
    <dbReference type="NCBI Taxonomy" id="1070528"/>
    <lineage>
        <taxon>unclassified sequences</taxon>
        <taxon>metagenomes</taxon>
        <taxon>organismal metagenomes</taxon>
    </lineage>
</organism>
<name>A0A6C0JZ53_9ZZZZ</name>